<keyword evidence="1" id="KW-1133">Transmembrane helix</keyword>
<evidence type="ECO:0000313" key="2">
    <source>
        <dbReference type="EMBL" id="SMF42296.1"/>
    </source>
</evidence>
<dbReference type="EMBL" id="FXAH01000006">
    <property type="protein sequence ID" value="SMF42296.1"/>
    <property type="molecule type" value="Genomic_DNA"/>
</dbReference>
<dbReference type="OrthoDB" id="270162at2"/>
<organism evidence="2 3">
    <name type="scientific">Trinickia caryophylli</name>
    <name type="common">Paraburkholderia caryophylli</name>
    <dbReference type="NCBI Taxonomy" id="28094"/>
    <lineage>
        <taxon>Bacteria</taxon>
        <taxon>Pseudomonadati</taxon>
        <taxon>Pseudomonadota</taxon>
        <taxon>Betaproteobacteria</taxon>
        <taxon>Burkholderiales</taxon>
        <taxon>Burkholderiaceae</taxon>
        <taxon>Trinickia</taxon>
    </lineage>
</organism>
<dbReference type="GeneID" id="95550816"/>
<dbReference type="InterPro" id="IPR010699">
    <property type="entry name" value="DUF1275"/>
</dbReference>
<feature type="transmembrane region" description="Helical" evidence="1">
    <location>
        <begin position="127"/>
        <end position="147"/>
    </location>
</feature>
<gene>
    <name evidence="2" type="ORF">SAMN06295900_106436</name>
</gene>
<dbReference type="Proteomes" id="UP000192911">
    <property type="component" value="Unassembled WGS sequence"/>
</dbReference>
<keyword evidence="1" id="KW-0472">Membrane</keyword>
<dbReference type="PANTHER" id="PTHR37314">
    <property type="entry name" value="SLR0142 PROTEIN"/>
    <property type="match status" value="1"/>
</dbReference>
<name>A0A1X7EYJ9_TRICW</name>
<reference evidence="3" key="1">
    <citation type="submission" date="2017-04" db="EMBL/GenBank/DDBJ databases">
        <authorList>
            <person name="Varghese N."/>
            <person name="Submissions S."/>
        </authorList>
    </citation>
    <scope>NUCLEOTIDE SEQUENCE [LARGE SCALE GENOMIC DNA]</scope>
    <source>
        <strain evidence="3">Ballard 720</strain>
    </source>
</reference>
<feature type="transmembrane region" description="Helical" evidence="1">
    <location>
        <begin position="223"/>
        <end position="243"/>
    </location>
</feature>
<sequence length="251" mass="26334">MPIHYLRGFTAPERTVETNRRLGRSLAFVAGAANAGGFLAVGQYTSHMSGIVSSMPDSVAVGDIGMAAAGLASLVSFLVGAATSAVMINWGRRRELRSLYAMPLLLEASLLLIFGLLGSNLEGHRVLFVPATVALLCYVMGLQNAMITKISKAEIRTTHVTGLVTDIGIELGKLIYWNSARSGSMNDAAFVRCDRQRLALLASLLAAFVGGGLAGAIGFKHLGFVSTLPLATILVALAVVPLMDDVMGQSA</sequence>
<feature type="transmembrane region" description="Helical" evidence="1">
    <location>
        <begin position="64"/>
        <end position="88"/>
    </location>
</feature>
<dbReference type="Pfam" id="PF06912">
    <property type="entry name" value="DUF1275"/>
    <property type="match status" value="1"/>
</dbReference>
<keyword evidence="3" id="KW-1185">Reference proteome</keyword>
<keyword evidence="1" id="KW-0812">Transmembrane</keyword>
<proteinExistence type="predicted"/>
<feature type="transmembrane region" description="Helical" evidence="1">
    <location>
        <begin position="26"/>
        <end position="44"/>
    </location>
</feature>
<evidence type="ECO:0000256" key="1">
    <source>
        <dbReference type="SAM" id="Phobius"/>
    </source>
</evidence>
<feature type="transmembrane region" description="Helical" evidence="1">
    <location>
        <begin position="100"/>
        <end position="121"/>
    </location>
</feature>
<accession>A0A1X7EYJ9</accession>
<dbReference type="RefSeq" id="WP_085228088.1">
    <property type="nucleotide sequence ID" value="NZ_BSQD01000006.1"/>
</dbReference>
<dbReference type="PANTHER" id="PTHR37314:SF4">
    <property type="entry name" value="UPF0700 TRANSMEMBRANE PROTEIN YOAK"/>
    <property type="match status" value="1"/>
</dbReference>
<dbReference type="AlphaFoldDB" id="A0A1X7EYJ9"/>
<feature type="transmembrane region" description="Helical" evidence="1">
    <location>
        <begin position="198"/>
        <end position="217"/>
    </location>
</feature>
<dbReference type="STRING" id="28094.SAMN06295900_106436"/>
<protein>
    <submittedName>
        <fullName evidence="2">Uncharacterized membrane protein YoaK, UPF0700 family</fullName>
    </submittedName>
</protein>
<evidence type="ECO:0000313" key="3">
    <source>
        <dbReference type="Proteomes" id="UP000192911"/>
    </source>
</evidence>